<evidence type="ECO:0000259" key="2">
    <source>
        <dbReference type="PROSITE" id="PS51819"/>
    </source>
</evidence>
<dbReference type="InterPro" id="IPR051785">
    <property type="entry name" value="MMCE/EMCE_epimerase"/>
</dbReference>
<dbReference type="Pfam" id="PF00903">
    <property type="entry name" value="Glyoxalase"/>
    <property type="match status" value="2"/>
</dbReference>
<sequence>MGLSENIKGIHHVSVSAYDGETASRWYQENLGFELVQKKITAMNGKTEFFLLRKGNLLVELVQPHGRLREETRLRKTGVLDHYAIDTADLDVQAERALRKGMTLHGSTPDGITSYPHLGRNGVKGINFTGPEGEVIEFCHDESTDYSGKTGLLGFAHLALKALSLERTEEFYVRMGFRKTGEGYLLAPDGKIRVAFLEHQGYVLEIIETDKGGSLEEKERGGRIDHFALEVSDVREALYQAQKAKLPLLNHVIQELPLMEQGVKYFFVQGPDGERIEFVEIVSNV</sequence>
<comment type="caution">
    <text evidence="3">The sequence shown here is derived from an EMBL/GenBank/DDBJ whole genome shotgun (WGS) entry which is preliminary data.</text>
</comment>
<dbReference type="Gene3D" id="3.10.180.10">
    <property type="entry name" value="2,3-Dihydroxybiphenyl 1,2-Dioxygenase, domain 1"/>
    <property type="match status" value="2"/>
</dbReference>
<name>A0A9D0ZX58_9FIRM</name>
<dbReference type="PROSITE" id="PS51819">
    <property type="entry name" value="VOC"/>
    <property type="match status" value="2"/>
</dbReference>
<dbReference type="GO" id="GO:0046872">
    <property type="term" value="F:metal ion binding"/>
    <property type="evidence" value="ECO:0007669"/>
    <property type="project" value="UniProtKB-KW"/>
</dbReference>
<reference evidence="3" key="1">
    <citation type="submission" date="2020-10" db="EMBL/GenBank/DDBJ databases">
        <authorList>
            <person name="Gilroy R."/>
        </authorList>
    </citation>
    <scope>NUCLEOTIDE SEQUENCE</scope>
    <source>
        <strain evidence="3">ChiSjej3B21-11622</strain>
    </source>
</reference>
<dbReference type="PANTHER" id="PTHR43048">
    <property type="entry name" value="METHYLMALONYL-COA EPIMERASE"/>
    <property type="match status" value="1"/>
</dbReference>
<dbReference type="GO" id="GO:0046491">
    <property type="term" value="P:L-methylmalonyl-CoA metabolic process"/>
    <property type="evidence" value="ECO:0007669"/>
    <property type="project" value="TreeGrafter"/>
</dbReference>
<dbReference type="SUPFAM" id="SSF54593">
    <property type="entry name" value="Glyoxalase/Bleomycin resistance protein/Dihydroxybiphenyl dioxygenase"/>
    <property type="match status" value="2"/>
</dbReference>
<dbReference type="PANTHER" id="PTHR43048:SF3">
    <property type="entry name" value="METHYLMALONYL-COA EPIMERASE, MITOCHONDRIAL"/>
    <property type="match status" value="1"/>
</dbReference>
<dbReference type="GO" id="GO:0004493">
    <property type="term" value="F:methylmalonyl-CoA epimerase activity"/>
    <property type="evidence" value="ECO:0007669"/>
    <property type="project" value="TreeGrafter"/>
</dbReference>
<evidence type="ECO:0000313" key="3">
    <source>
        <dbReference type="EMBL" id="HIQ97511.1"/>
    </source>
</evidence>
<dbReference type="CDD" id="cd06587">
    <property type="entry name" value="VOC"/>
    <property type="match status" value="2"/>
</dbReference>
<keyword evidence="1" id="KW-0479">Metal-binding</keyword>
<dbReference type="Proteomes" id="UP000886886">
    <property type="component" value="Unassembled WGS sequence"/>
</dbReference>
<gene>
    <name evidence="3" type="ORF">IAB26_13235</name>
</gene>
<evidence type="ECO:0000256" key="1">
    <source>
        <dbReference type="ARBA" id="ARBA00022723"/>
    </source>
</evidence>
<dbReference type="InterPro" id="IPR037523">
    <property type="entry name" value="VOC_core"/>
</dbReference>
<accession>A0A9D0ZX58</accession>
<dbReference type="AlphaFoldDB" id="A0A9D0ZX58"/>
<feature type="domain" description="VOC" evidence="2">
    <location>
        <begin position="9"/>
        <end position="141"/>
    </location>
</feature>
<feature type="domain" description="VOC" evidence="2">
    <location>
        <begin position="154"/>
        <end position="281"/>
    </location>
</feature>
<organism evidence="3 4">
    <name type="scientific">Candidatus Limivivens merdigallinarum</name>
    <dbReference type="NCBI Taxonomy" id="2840859"/>
    <lineage>
        <taxon>Bacteria</taxon>
        <taxon>Bacillati</taxon>
        <taxon>Bacillota</taxon>
        <taxon>Clostridia</taxon>
        <taxon>Lachnospirales</taxon>
        <taxon>Lachnospiraceae</taxon>
        <taxon>Lachnospiraceae incertae sedis</taxon>
        <taxon>Candidatus Limivivens</taxon>
    </lineage>
</organism>
<reference evidence="3" key="2">
    <citation type="journal article" date="2021" name="PeerJ">
        <title>Extensive microbial diversity within the chicken gut microbiome revealed by metagenomics and culture.</title>
        <authorList>
            <person name="Gilroy R."/>
            <person name="Ravi A."/>
            <person name="Getino M."/>
            <person name="Pursley I."/>
            <person name="Horton D.L."/>
            <person name="Alikhan N.F."/>
            <person name="Baker D."/>
            <person name="Gharbi K."/>
            <person name="Hall N."/>
            <person name="Watson M."/>
            <person name="Adriaenssens E.M."/>
            <person name="Foster-Nyarko E."/>
            <person name="Jarju S."/>
            <person name="Secka A."/>
            <person name="Antonio M."/>
            <person name="Oren A."/>
            <person name="Chaudhuri R.R."/>
            <person name="La Ragione R."/>
            <person name="Hildebrand F."/>
            <person name="Pallen M.J."/>
        </authorList>
    </citation>
    <scope>NUCLEOTIDE SEQUENCE</scope>
    <source>
        <strain evidence="3">ChiSjej3B21-11622</strain>
    </source>
</reference>
<evidence type="ECO:0000313" key="4">
    <source>
        <dbReference type="Proteomes" id="UP000886886"/>
    </source>
</evidence>
<dbReference type="InterPro" id="IPR004360">
    <property type="entry name" value="Glyas_Fos-R_dOase_dom"/>
</dbReference>
<dbReference type="InterPro" id="IPR029068">
    <property type="entry name" value="Glyas_Bleomycin-R_OHBP_Dase"/>
</dbReference>
<proteinExistence type="predicted"/>
<dbReference type="EMBL" id="DVFT01000197">
    <property type="protein sequence ID" value="HIQ97511.1"/>
    <property type="molecule type" value="Genomic_DNA"/>
</dbReference>
<protein>
    <submittedName>
        <fullName evidence="3">VOC family protein</fullName>
    </submittedName>
</protein>